<dbReference type="Proteomes" id="UP000191040">
    <property type="component" value="Chromosome I"/>
</dbReference>
<dbReference type="Pfam" id="PF00702">
    <property type="entry name" value="Hydrolase"/>
    <property type="match status" value="1"/>
</dbReference>
<dbReference type="CDD" id="cd07505">
    <property type="entry name" value="HAD_BPGM-like"/>
    <property type="match status" value="1"/>
</dbReference>
<dbReference type="InterPro" id="IPR036412">
    <property type="entry name" value="HAD-like_sf"/>
</dbReference>
<dbReference type="STRING" id="1736691.SAMN06295964_3288"/>
<dbReference type="Gene3D" id="1.10.150.240">
    <property type="entry name" value="Putative phosphatase, domain 2"/>
    <property type="match status" value="1"/>
</dbReference>
<proteinExistence type="predicted"/>
<evidence type="ECO:0000313" key="1">
    <source>
        <dbReference type="EMBL" id="SKB10383.1"/>
    </source>
</evidence>
<keyword evidence="2" id="KW-1185">Reference proteome</keyword>
<dbReference type="RefSeq" id="WP_231948919.1">
    <property type="nucleotide sequence ID" value="NZ_LT796768.1"/>
</dbReference>
<dbReference type="PANTHER" id="PTHR18901">
    <property type="entry name" value="2-DEOXYGLUCOSE-6-PHOSPHATE PHOSPHATASE 2"/>
    <property type="match status" value="1"/>
</dbReference>
<dbReference type="SFLD" id="SFLDS00003">
    <property type="entry name" value="Haloacid_Dehalogenase"/>
    <property type="match status" value="1"/>
</dbReference>
<reference evidence="2" key="1">
    <citation type="submission" date="2017-02" db="EMBL/GenBank/DDBJ databases">
        <authorList>
            <person name="Varghese N."/>
            <person name="Submissions S."/>
        </authorList>
    </citation>
    <scope>NUCLEOTIDE SEQUENCE [LARGE SCALE GENOMIC DNA]</scope>
    <source>
        <strain evidence="2">9H-4</strain>
    </source>
</reference>
<dbReference type="Gene3D" id="3.40.50.1000">
    <property type="entry name" value="HAD superfamily/HAD-like"/>
    <property type="match status" value="1"/>
</dbReference>
<dbReference type="PANTHER" id="PTHR18901:SF38">
    <property type="entry name" value="PSEUDOURIDINE-5'-PHOSPHATASE"/>
    <property type="match status" value="1"/>
</dbReference>
<dbReference type="SUPFAM" id="SSF56784">
    <property type="entry name" value="HAD-like"/>
    <property type="match status" value="1"/>
</dbReference>
<dbReference type="InterPro" id="IPR023214">
    <property type="entry name" value="HAD_sf"/>
</dbReference>
<protein>
    <submittedName>
        <fullName evidence="1">Haloacid dehalogenase superfamily, subfamily IA, variant 3 with third motif having DD or ED</fullName>
    </submittedName>
</protein>
<sequence>MSTDPTPASAKPLADGEIRLPAAVLWDMDGTIVDTEPLWINGEYELAAQHDAVWTEEDALTLVGSDLREAAVYIKRRIGSDMEPDEIVDWLGGRVAAGLREKQDWRPGAVELITALREAGVPQALVTMSYAYIAEPVVDALGFDAVVTGDSVTHGKPHPEPYLKAARLLGVEAADCVAIEDSRTGAASANAAGCHVVAVPHAVNVPEAPRRTIVTSLTHLSVADLARLADRGPE</sequence>
<evidence type="ECO:0000313" key="2">
    <source>
        <dbReference type="Proteomes" id="UP000191040"/>
    </source>
</evidence>
<dbReference type="EMBL" id="LT796768">
    <property type="protein sequence ID" value="SKB10383.1"/>
    <property type="molecule type" value="Genomic_DNA"/>
</dbReference>
<accession>A0A1T4Z940</accession>
<dbReference type="InterPro" id="IPR023198">
    <property type="entry name" value="PGP-like_dom2"/>
</dbReference>
<organism evidence="1 2">
    <name type="scientific">Aeromicrobium choanae</name>
    <dbReference type="NCBI Taxonomy" id="1736691"/>
    <lineage>
        <taxon>Bacteria</taxon>
        <taxon>Bacillati</taxon>
        <taxon>Actinomycetota</taxon>
        <taxon>Actinomycetes</taxon>
        <taxon>Propionibacteriales</taxon>
        <taxon>Nocardioidaceae</taxon>
        <taxon>Aeromicrobium</taxon>
    </lineage>
</organism>
<dbReference type="SFLD" id="SFLDG01129">
    <property type="entry name" value="C1.5:_HAD__Beta-PGM__Phosphata"/>
    <property type="match status" value="1"/>
</dbReference>
<dbReference type="NCBIfam" id="TIGR01509">
    <property type="entry name" value="HAD-SF-IA-v3"/>
    <property type="match status" value="1"/>
</dbReference>
<dbReference type="InterPro" id="IPR006439">
    <property type="entry name" value="HAD-SF_hydro_IA"/>
</dbReference>
<dbReference type="AlphaFoldDB" id="A0A1T4Z940"/>
<name>A0A1T4Z940_9ACTN</name>
<gene>
    <name evidence="1" type="ORF">SAMN06295964_3288</name>
</gene>